<feature type="transmembrane region" description="Helical" evidence="8">
    <location>
        <begin position="933"/>
        <end position="955"/>
    </location>
</feature>
<evidence type="ECO:0000313" key="10">
    <source>
        <dbReference type="EMBL" id="KAF4398172.1"/>
    </source>
</evidence>
<dbReference type="SUPFAM" id="SSF48403">
    <property type="entry name" value="Ankyrin repeat"/>
    <property type="match status" value="2"/>
</dbReference>
<keyword evidence="3" id="KW-0677">Repeat</keyword>
<dbReference type="Proteomes" id="UP000583929">
    <property type="component" value="Unassembled WGS sequence"/>
</dbReference>
<dbReference type="InterPro" id="IPR036770">
    <property type="entry name" value="Ankyrin_rpt-contain_sf"/>
</dbReference>
<keyword evidence="2 8" id="KW-0812">Transmembrane</keyword>
<dbReference type="GO" id="GO:0005886">
    <property type="term" value="C:plasma membrane"/>
    <property type="evidence" value="ECO:0007669"/>
    <property type="project" value="TreeGrafter"/>
</dbReference>
<keyword evidence="5 7" id="KW-0040">ANK repeat</keyword>
<feature type="domain" description="PGG" evidence="9">
    <location>
        <begin position="865"/>
        <end position="985"/>
    </location>
</feature>
<dbReference type="EMBL" id="JAATIQ010000029">
    <property type="protein sequence ID" value="KAF4398172.1"/>
    <property type="molecule type" value="Genomic_DNA"/>
</dbReference>
<evidence type="ECO:0000256" key="8">
    <source>
        <dbReference type="SAM" id="Phobius"/>
    </source>
</evidence>
<dbReference type="Pfam" id="PF13962">
    <property type="entry name" value="PGG"/>
    <property type="match status" value="2"/>
</dbReference>
<dbReference type="PANTHER" id="PTHR24186">
    <property type="entry name" value="PROTEIN PHOSPHATASE 1 REGULATORY SUBUNIT"/>
    <property type="match status" value="1"/>
</dbReference>
<feature type="repeat" description="ANK" evidence="7">
    <location>
        <begin position="492"/>
        <end position="514"/>
    </location>
</feature>
<evidence type="ECO:0000256" key="5">
    <source>
        <dbReference type="ARBA" id="ARBA00023043"/>
    </source>
</evidence>
<dbReference type="AlphaFoldDB" id="A0A7J6HSA1"/>
<dbReference type="PANTHER" id="PTHR24186:SF37">
    <property type="entry name" value="PGG DOMAIN-CONTAINING PROTEIN"/>
    <property type="match status" value="1"/>
</dbReference>
<feature type="transmembrane region" description="Helical" evidence="8">
    <location>
        <begin position="967"/>
        <end position="990"/>
    </location>
</feature>
<sequence>MTTLTEIETGSQRDHYDDYKTMMMKLYGAAVKGCVETLNSLLEEDKLLLSKISLTRFVETPLHISSLHGHVDFTKQLLNHKPKLASKLDHHKRSPLHLAASEGHVEITRALLHTNKDVCMVEDKDGRIPLHYAAMNGCVDLIHLLLISAGVESVCQKLPSGETALHLCVQHNHLEALKLLVESAVLSLSLNNSTEVLNAKVVESGNTILHLAVIQRQVETVEYLLSIAEMEKDILNRKGYKASDLLDDQPNDFNTYQLQCVMNVKQPTSTCHNITNSKNNNKSLLRKQWISMHLRKHRREWLKNVEGSITVVATLIVATTFQAAVNPPGGVWQQTYNTTKAIEDSTDCSIETCGHKNGTCTERKICYAGTSIMAQIDDYHYALFVRSQQLPTLACTAIRGHDLSNFISSTIWPLRRFFIELTQLTESPLHVSASLGHVEFTKELLRLKPKLASELDSLKRSPLHFAAAEGHAEIAVALLREDKGVCLVKDQDGKIPLHHAAVRGHVHLIKLLISSSGLGHIEESLFTPLPSGETILHLCVKHNHLDALKKVVHLAGCSENTDFLNAKDHESEIETGSQRDHYDDYTTMMIKLYEAAVKGCVETLNSLLEEDKLLLSKISLTRFVETPLHISSLHGHVDFTKQLLNHKPKLASKLDHHKRSPLHLAASEGHVEIARALLHTNKDVCMVEDNDGRIPLHYAAMNGCVDLIHLLLISAGVESVCQKLPSGETALHLCVQHNHLEALKLLVESAVLSLSLNNSTEVLNARVVESGNTILHLAVIQRQVETVEYLVSIKEMDKDIFNWKDHKASDLLNDQPQDFNTFRLQRVMMMNMKQQPIMSTTCHNNNKSLLSKQWISIHLRKQRRQWLKNVEGSIMVVATLIVSTTFQAAVNPPGGVWQQTNNTTQASNDISDCSNQTCIAGTSVMAHIDNDNYAFFVWFNSIAFLGSLSIIILIIGGVPMNNKFWIWLFDLVLFVTLFCVGESFLHANILVTPDHGDYYESLDTVYKCSIYVWEGMFVVMGAWHLAYLVIKLRNWLHKRSCCNINGRIK</sequence>
<dbReference type="PROSITE" id="PS50088">
    <property type="entry name" value="ANK_REPEAT"/>
    <property type="match status" value="8"/>
</dbReference>
<evidence type="ECO:0000256" key="6">
    <source>
        <dbReference type="ARBA" id="ARBA00023136"/>
    </source>
</evidence>
<evidence type="ECO:0000256" key="3">
    <source>
        <dbReference type="ARBA" id="ARBA00022737"/>
    </source>
</evidence>
<keyword evidence="4 8" id="KW-1133">Transmembrane helix</keyword>
<evidence type="ECO:0000256" key="4">
    <source>
        <dbReference type="ARBA" id="ARBA00022989"/>
    </source>
</evidence>
<dbReference type="PROSITE" id="PS50297">
    <property type="entry name" value="ANK_REP_REGION"/>
    <property type="match status" value="8"/>
</dbReference>
<feature type="repeat" description="ANK" evidence="7">
    <location>
        <begin position="657"/>
        <end position="689"/>
    </location>
</feature>
<feature type="repeat" description="ANK" evidence="7">
    <location>
        <begin position="125"/>
        <end position="146"/>
    </location>
</feature>
<comment type="caution">
    <text evidence="10">The sequence shown here is derived from an EMBL/GenBank/DDBJ whole genome shotgun (WGS) entry which is preliminary data.</text>
</comment>
<comment type="subcellular location">
    <subcellularLocation>
        <location evidence="1">Membrane</location>
        <topology evidence="1">Multi-pass membrane protein</topology>
    </subcellularLocation>
</comment>
<evidence type="ECO:0000256" key="7">
    <source>
        <dbReference type="PROSITE-ProRule" id="PRU00023"/>
    </source>
</evidence>
<organism evidence="10 11">
    <name type="scientific">Cannabis sativa</name>
    <name type="common">Hemp</name>
    <name type="synonym">Marijuana</name>
    <dbReference type="NCBI Taxonomy" id="3483"/>
    <lineage>
        <taxon>Eukaryota</taxon>
        <taxon>Viridiplantae</taxon>
        <taxon>Streptophyta</taxon>
        <taxon>Embryophyta</taxon>
        <taxon>Tracheophyta</taxon>
        <taxon>Spermatophyta</taxon>
        <taxon>Magnoliopsida</taxon>
        <taxon>eudicotyledons</taxon>
        <taxon>Gunneridae</taxon>
        <taxon>Pentapetalae</taxon>
        <taxon>rosids</taxon>
        <taxon>fabids</taxon>
        <taxon>Rosales</taxon>
        <taxon>Cannabaceae</taxon>
        <taxon>Cannabis</taxon>
    </lineage>
</organism>
<accession>A0A7J6HSA1</accession>
<feature type="domain" description="PGG" evidence="9">
    <location>
        <begin position="300"/>
        <end position="338"/>
    </location>
</feature>
<dbReference type="SMART" id="SM00248">
    <property type="entry name" value="ANK"/>
    <property type="match status" value="14"/>
</dbReference>
<evidence type="ECO:0000256" key="1">
    <source>
        <dbReference type="ARBA" id="ARBA00004141"/>
    </source>
</evidence>
<feature type="repeat" description="ANK" evidence="7">
    <location>
        <begin position="160"/>
        <end position="182"/>
    </location>
</feature>
<keyword evidence="6 8" id="KW-0472">Membrane</keyword>
<feature type="transmembrane region" description="Helical" evidence="8">
    <location>
        <begin position="1010"/>
        <end position="1030"/>
    </location>
</feature>
<gene>
    <name evidence="10" type="ORF">G4B88_019893</name>
</gene>
<evidence type="ECO:0000313" key="11">
    <source>
        <dbReference type="Proteomes" id="UP000583929"/>
    </source>
</evidence>
<name>A0A7J6HSA1_CANSA</name>
<dbReference type="InterPro" id="IPR026961">
    <property type="entry name" value="PGG_dom"/>
</dbReference>
<evidence type="ECO:0000259" key="9">
    <source>
        <dbReference type="Pfam" id="PF13962"/>
    </source>
</evidence>
<keyword evidence="11" id="KW-1185">Reference proteome</keyword>
<dbReference type="Pfam" id="PF12796">
    <property type="entry name" value="Ank_2"/>
    <property type="match status" value="6"/>
</dbReference>
<protein>
    <recommendedName>
        <fullName evidence="9">PGG domain-containing protein</fullName>
    </recommendedName>
</protein>
<feature type="repeat" description="ANK" evidence="7">
    <location>
        <begin position="726"/>
        <end position="748"/>
    </location>
</feature>
<dbReference type="InterPro" id="IPR002110">
    <property type="entry name" value="Ankyrin_rpt"/>
</dbReference>
<proteinExistence type="predicted"/>
<reference evidence="10 11" key="1">
    <citation type="journal article" date="2020" name="bioRxiv">
        <title>Sequence and annotation of 42 cannabis genomes reveals extensive copy number variation in cannabinoid synthesis and pathogen resistance genes.</title>
        <authorList>
            <person name="Mckernan K.J."/>
            <person name="Helbert Y."/>
            <person name="Kane L.T."/>
            <person name="Ebling H."/>
            <person name="Zhang L."/>
            <person name="Liu B."/>
            <person name="Eaton Z."/>
            <person name="Mclaughlin S."/>
            <person name="Kingan S."/>
            <person name="Baybayan P."/>
            <person name="Concepcion G."/>
            <person name="Jordan M."/>
            <person name="Riva A."/>
            <person name="Barbazuk W."/>
            <person name="Harkins T."/>
        </authorList>
    </citation>
    <scope>NUCLEOTIDE SEQUENCE [LARGE SCALE GENOMIC DNA]</scope>
    <source>
        <strain evidence="11">cv. Jamaican Lion 4</strain>
        <tissue evidence="10">Leaf</tissue>
    </source>
</reference>
<evidence type="ECO:0000256" key="2">
    <source>
        <dbReference type="ARBA" id="ARBA00022692"/>
    </source>
</evidence>
<dbReference type="Gene3D" id="1.25.40.20">
    <property type="entry name" value="Ankyrin repeat-containing domain"/>
    <property type="match status" value="3"/>
</dbReference>
<feature type="repeat" description="ANK" evidence="7">
    <location>
        <begin position="91"/>
        <end position="123"/>
    </location>
</feature>
<feature type="repeat" description="ANK" evidence="7">
    <location>
        <begin position="204"/>
        <end position="226"/>
    </location>
</feature>
<feature type="repeat" description="ANK" evidence="7">
    <location>
        <begin position="691"/>
        <end position="712"/>
    </location>
</feature>